<dbReference type="InterPro" id="IPR017926">
    <property type="entry name" value="GATASE"/>
</dbReference>
<dbReference type="InterPro" id="IPR044992">
    <property type="entry name" value="ChyE-like"/>
</dbReference>
<dbReference type="InterPro" id="IPR029062">
    <property type="entry name" value="Class_I_gatase-like"/>
</dbReference>
<sequence length="258" mass="27975">MAMRTVHNAASTRASILVIQPDEQVPLGRFADWLTQYGAEVTVIQPFAGDDVPSELHTDGLIVLGGAMSAHCLEQFPWLADIKALYQRAAEAHAPALGICLGAQLLTLAFDGEVTSNAPVGPEIGVVDIAWTPDSADDAITKGLPESFRATSFHYDGISALPKGAVLLGRGDRYEHQVFRIGHAVGVQFHPEATPELFRSWCAADVIQKPELAEFFEQSMQLVERNDDEIAMHAATLARNFVAALQAAPRMQRHEALP</sequence>
<accession>A0A1B7LYZ8</accession>
<dbReference type="CDD" id="cd01741">
    <property type="entry name" value="GATase1_1"/>
    <property type="match status" value="1"/>
</dbReference>
<dbReference type="PANTHER" id="PTHR42695">
    <property type="entry name" value="GLUTAMINE AMIDOTRANSFERASE YLR126C-RELATED"/>
    <property type="match status" value="1"/>
</dbReference>
<dbReference type="Gene3D" id="3.40.50.880">
    <property type="match status" value="1"/>
</dbReference>
<dbReference type="AlphaFoldDB" id="A0A1B7LYZ8"/>
<dbReference type="SUPFAM" id="SSF52317">
    <property type="entry name" value="Class I glutamine amidotransferase-like"/>
    <property type="match status" value="1"/>
</dbReference>
<proteinExistence type="predicted"/>
<dbReference type="EMBL" id="LXEY01000019">
    <property type="protein sequence ID" value="OAV60618.1"/>
    <property type="molecule type" value="Genomic_DNA"/>
</dbReference>
<dbReference type="PANTHER" id="PTHR42695:SF5">
    <property type="entry name" value="GLUTAMINE AMIDOTRANSFERASE YLR126C-RELATED"/>
    <property type="match status" value="1"/>
</dbReference>
<gene>
    <name evidence="2" type="ORF">A6F49_11770</name>
</gene>
<dbReference type="STRING" id="1837282.A6F49_11770"/>
<name>A0A1B7LYZ8_9MICC</name>
<protein>
    <recommendedName>
        <fullName evidence="1">Glutamine amidotransferase domain-containing protein</fullName>
    </recommendedName>
</protein>
<evidence type="ECO:0000259" key="1">
    <source>
        <dbReference type="Pfam" id="PF00117"/>
    </source>
</evidence>
<dbReference type="PROSITE" id="PS51273">
    <property type="entry name" value="GATASE_TYPE_1"/>
    <property type="match status" value="1"/>
</dbReference>
<dbReference type="GO" id="GO:0005829">
    <property type="term" value="C:cytosol"/>
    <property type="evidence" value="ECO:0007669"/>
    <property type="project" value="TreeGrafter"/>
</dbReference>
<organism evidence="2 3">
    <name type="scientific">Enteractinococcus helveticum</name>
    <dbReference type="NCBI Taxonomy" id="1837282"/>
    <lineage>
        <taxon>Bacteria</taxon>
        <taxon>Bacillati</taxon>
        <taxon>Actinomycetota</taxon>
        <taxon>Actinomycetes</taxon>
        <taxon>Micrococcales</taxon>
        <taxon>Micrococcaceae</taxon>
    </lineage>
</organism>
<evidence type="ECO:0000313" key="2">
    <source>
        <dbReference type="EMBL" id="OAV60618.1"/>
    </source>
</evidence>
<comment type="caution">
    <text evidence="2">The sequence shown here is derived from an EMBL/GenBank/DDBJ whole genome shotgun (WGS) entry which is preliminary data.</text>
</comment>
<dbReference type="Pfam" id="PF00117">
    <property type="entry name" value="GATase"/>
    <property type="match status" value="1"/>
</dbReference>
<keyword evidence="3" id="KW-1185">Reference proteome</keyword>
<evidence type="ECO:0000313" key="3">
    <source>
        <dbReference type="Proteomes" id="UP000078292"/>
    </source>
</evidence>
<feature type="domain" description="Glutamine amidotransferase" evidence="1">
    <location>
        <begin position="34"/>
        <end position="198"/>
    </location>
</feature>
<dbReference type="Proteomes" id="UP000078292">
    <property type="component" value="Unassembled WGS sequence"/>
</dbReference>
<reference evidence="2 3" key="1">
    <citation type="submission" date="2016-04" db="EMBL/GenBank/DDBJ databases">
        <title>First whole genome shotgun sequence of the bacterium Enteractinococcus sp. strain UASWS1574.</title>
        <authorList>
            <person name="Crovadore J."/>
            <person name="Chablais R."/>
            <person name="Lefort F."/>
        </authorList>
    </citation>
    <scope>NUCLEOTIDE SEQUENCE [LARGE SCALE GENOMIC DNA]</scope>
    <source>
        <strain evidence="2 3">UASWS1574</strain>
    </source>
</reference>